<protein>
    <recommendedName>
        <fullName evidence="4">DUF2421 domain-containing protein</fullName>
    </recommendedName>
</protein>
<keyword evidence="1" id="KW-0812">Transmembrane</keyword>
<reference evidence="2 3" key="1">
    <citation type="submission" date="2020-03" db="EMBL/GenBank/DDBJ databases">
        <title>Draft Genome Sequence of Cudoniella acicularis.</title>
        <authorList>
            <person name="Buettner E."/>
            <person name="Kellner H."/>
        </authorList>
    </citation>
    <scope>NUCLEOTIDE SEQUENCE [LARGE SCALE GENOMIC DNA]</scope>
    <source>
        <strain evidence="2 3">DSM 108380</strain>
    </source>
</reference>
<dbReference type="PANTHER" id="PTHR37994:SF4">
    <property type="entry name" value="ER TRANSPORTER 6TM N-TERMINAL DOMAIN-CONTAINING PROTEIN-RELATED"/>
    <property type="match status" value="1"/>
</dbReference>
<dbReference type="EMBL" id="JAAMPI010000231">
    <property type="protein sequence ID" value="KAF4633790.1"/>
    <property type="molecule type" value="Genomic_DNA"/>
</dbReference>
<feature type="transmembrane region" description="Helical" evidence="1">
    <location>
        <begin position="12"/>
        <end position="36"/>
    </location>
</feature>
<dbReference type="AlphaFoldDB" id="A0A8H4RRU3"/>
<proteinExistence type="predicted"/>
<feature type="transmembrane region" description="Helical" evidence="1">
    <location>
        <begin position="111"/>
        <end position="133"/>
    </location>
</feature>
<keyword evidence="1" id="KW-1133">Transmembrane helix</keyword>
<accession>A0A8H4RRU3</accession>
<sequence length="291" mass="32053">MIAIGMKGASGSTVFNLACNVGFSVIRMASAFANWYMVDGKTPGVIAMFAVFMATWFYFAARYPRFLTGVVAGALTHVLVIGYALQVRVIGIKIATATGQPYYPTYELAPYRLLIVVAGSFIVYIWTIFPVPITEGSVLRRNMGASFFLLASYLSSVTTTVDHRIQNKEGDMTIKSSPGRQLKKLRSKLLDQQIPLLNSMRQNLVDMSWEPTFGGDFPKDTYTAFIKEIQDQYLTVISYSSSAFSNAHSSSSTWLTSFAASRVTPDNKSHKMTSLLALLSASIRNNQALPP</sequence>
<dbReference type="Proteomes" id="UP000566819">
    <property type="component" value="Unassembled WGS sequence"/>
</dbReference>
<organism evidence="2 3">
    <name type="scientific">Cudoniella acicularis</name>
    <dbReference type="NCBI Taxonomy" id="354080"/>
    <lineage>
        <taxon>Eukaryota</taxon>
        <taxon>Fungi</taxon>
        <taxon>Dikarya</taxon>
        <taxon>Ascomycota</taxon>
        <taxon>Pezizomycotina</taxon>
        <taxon>Leotiomycetes</taxon>
        <taxon>Helotiales</taxon>
        <taxon>Tricladiaceae</taxon>
        <taxon>Cudoniella</taxon>
    </lineage>
</organism>
<name>A0A8H4RRU3_9HELO</name>
<evidence type="ECO:0000313" key="3">
    <source>
        <dbReference type="Proteomes" id="UP000566819"/>
    </source>
</evidence>
<evidence type="ECO:0000313" key="2">
    <source>
        <dbReference type="EMBL" id="KAF4633790.1"/>
    </source>
</evidence>
<dbReference type="PANTHER" id="PTHR37994">
    <property type="entry name" value="ARAE_2_N DOMAIN-CONTAINING PROTEIN-RELATED"/>
    <property type="match status" value="1"/>
</dbReference>
<keyword evidence="3" id="KW-1185">Reference proteome</keyword>
<feature type="transmembrane region" description="Helical" evidence="1">
    <location>
        <begin position="66"/>
        <end position="85"/>
    </location>
</feature>
<evidence type="ECO:0000256" key="1">
    <source>
        <dbReference type="SAM" id="Phobius"/>
    </source>
</evidence>
<gene>
    <name evidence="2" type="ORF">G7Y89_g4322</name>
</gene>
<dbReference type="OrthoDB" id="2274698at2759"/>
<keyword evidence="1" id="KW-0472">Membrane</keyword>
<evidence type="ECO:0008006" key="4">
    <source>
        <dbReference type="Google" id="ProtNLM"/>
    </source>
</evidence>
<comment type="caution">
    <text evidence="2">The sequence shown here is derived from an EMBL/GenBank/DDBJ whole genome shotgun (WGS) entry which is preliminary data.</text>
</comment>
<feature type="transmembrane region" description="Helical" evidence="1">
    <location>
        <begin position="42"/>
        <end position="59"/>
    </location>
</feature>